<evidence type="ECO:0000313" key="2">
    <source>
        <dbReference type="EMBL" id="KAG5666103.1"/>
    </source>
</evidence>
<feature type="compositionally biased region" description="Polar residues" evidence="1">
    <location>
        <begin position="39"/>
        <end position="56"/>
    </location>
</feature>
<dbReference type="EMBL" id="JADBJN010000138">
    <property type="protein sequence ID" value="KAG5666103.1"/>
    <property type="molecule type" value="Genomic_DNA"/>
</dbReference>
<comment type="caution">
    <text evidence="2">The sequence shown here is derived from an EMBL/GenBank/DDBJ whole genome shotgun (WGS) entry which is preliminary data.</text>
</comment>
<feature type="region of interest" description="Disordered" evidence="1">
    <location>
        <begin position="1"/>
        <end position="60"/>
    </location>
</feature>
<reference evidence="2" key="1">
    <citation type="submission" date="2021-03" db="EMBL/GenBank/DDBJ databases">
        <title>Chromosome level genome of the anhydrobiotic midge Polypedilum vanderplanki.</title>
        <authorList>
            <person name="Yoshida Y."/>
            <person name="Kikawada T."/>
            <person name="Gusev O."/>
        </authorList>
    </citation>
    <scope>NUCLEOTIDE SEQUENCE</scope>
    <source>
        <strain evidence="2">NIAS01</strain>
        <tissue evidence="2">Whole body or cell culture</tissue>
    </source>
</reference>
<name>A0A9J6B8X0_POLVA</name>
<gene>
    <name evidence="2" type="ORF">PVAND_017805</name>
</gene>
<feature type="non-terminal residue" evidence="2">
    <location>
        <position position="1"/>
    </location>
</feature>
<keyword evidence="3" id="KW-1185">Reference proteome</keyword>
<dbReference type="AlphaFoldDB" id="A0A9J6B8X0"/>
<sequence length="117" mass="12891">QSQQSSQQQQHSSQSNQSHHHNQYPLHLHQPSTQHDHLVSNSFNHSANQQKVTTNLPKRKYSRMDDIGDCLIGGSNLDDSPSALSLTLTDSHGDASTASVGEFVNNLLNCDEKITTS</sequence>
<evidence type="ECO:0000313" key="3">
    <source>
        <dbReference type="Proteomes" id="UP001107558"/>
    </source>
</evidence>
<protein>
    <submittedName>
        <fullName evidence="2">Uncharacterized protein</fullName>
    </submittedName>
</protein>
<organism evidence="2 3">
    <name type="scientific">Polypedilum vanderplanki</name>
    <name type="common">Sleeping chironomid midge</name>
    <dbReference type="NCBI Taxonomy" id="319348"/>
    <lineage>
        <taxon>Eukaryota</taxon>
        <taxon>Metazoa</taxon>
        <taxon>Ecdysozoa</taxon>
        <taxon>Arthropoda</taxon>
        <taxon>Hexapoda</taxon>
        <taxon>Insecta</taxon>
        <taxon>Pterygota</taxon>
        <taxon>Neoptera</taxon>
        <taxon>Endopterygota</taxon>
        <taxon>Diptera</taxon>
        <taxon>Nematocera</taxon>
        <taxon>Chironomoidea</taxon>
        <taxon>Chironomidae</taxon>
        <taxon>Chironominae</taxon>
        <taxon>Polypedilum</taxon>
        <taxon>Polypedilum</taxon>
    </lineage>
</organism>
<accession>A0A9J6B8X0</accession>
<dbReference type="Proteomes" id="UP001107558">
    <property type="component" value="Unassembled WGS sequence"/>
</dbReference>
<evidence type="ECO:0000256" key="1">
    <source>
        <dbReference type="SAM" id="MobiDB-lite"/>
    </source>
</evidence>
<feature type="compositionally biased region" description="Low complexity" evidence="1">
    <location>
        <begin position="1"/>
        <end position="17"/>
    </location>
</feature>
<proteinExistence type="predicted"/>